<organism evidence="2">
    <name type="scientific">Oryza meridionalis</name>
    <dbReference type="NCBI Taxonomy" id="40149"/>
    <lineage>
        <taxon>Eukaryota</taxon>
        <taxon>Viridiplantae</taxon>
        <taxon>Streptophyta</taxon>
        <taxon>Embryophyta</taxon>
        <taxon>Tracheophyta</taxon>
        <taxon>Spermatophyta</taxon>
        <taxon>Magnoliopsida</taxon>
        <taxon>Liliopsida</taxon>
        <taxon>Poales</taxon>
        <taxon>Poaceae</taxon>
        <taxon>BOP clade</taxon>
        <taxon>Oryzoideae</taxon>
        <taxon>Oryzeae</taxon>
        <taxon>Oryzinae</taxon>
        <taxon>Oryza</taxon>
    </lineage>
</organism>
<dbReference type="EnsemblPlants" id="OMERI11G16050.1">
    <property type="protein sequence ID" value="OMERI11G16050.1"/>
    <property type="gene ID" value="OMERI11G16050"/>
</dbReference>
<dbReference type="AlphaFoldDB" id="A0A0E0F7K6"/>
<evidence type="ECO:0000313" key="2">
    <source>
        <dbReference type="EnsemblPlants" id="OMERI11G16050.1"/>
    </source>
</evidence>
<dbReference type="HOGENOM" id="CLU_2871462_0_0_1"/>
<keyword evidence="3" id="KW-1185">Reference proteome</keyword>
<feature type="region of interest" description="Disordered" evidence="1">
    <location>
        <begin position="1"/>
        <end position="64"/>
    </location>
</feature>
<protein>
    <submittedName>
        <fullName evidence="2">Uncharacterized protein</fullName>
    </submittedName>
</protein>
<dbReference type="Proteomes" id="UP000008021">
    <property type="component" value="Chromosome 11"/>
</dbReference>
<evidence type="ECO:0000313" key="3">
    <source>
        <dbReference type="Proteomes" id="UP000008021"/>
    </source>
</evidence>
<dbReference type="Gramene" id="OMERI11G16050.1">
    <property type="protein sequence ID" value="OMERI11G16050.1"/>
    <property type="gene ID" value="OMERI11G16050"/>
</dbReference>
<proteinExistence type="predicted"/>
<reference evidence="2" key="2">
    <citation type="submission" date="2018-05" db="EMBL/GenBank/DDBJ databases">
        <title>OmerRS3 (Oryza meridionalis Reference Sequence Version 3).</title>
        <authorList>
            <person name="Zhang J."/>
            <person name="Kudrna D."/>
            <person name="Lee S."/>
            <person name="Talag J."/>
            <person name="Welchert J."/>
            <person name="Wing R.A."/>
        </authorList>
    </citation>
    <scope>NUCLEOTIDE SEQUENCE [LARGE SCALE GENOMIC DNA]</scope>
    <source>
        <strain evidence="2">cv. OR44</strain>
    </source>
</reference>
<name>A0A0E0F7K6_9ORYZ</name>
<feature type="compositionally biased region" description="Polar residues" evidence="1">
    <location>
        <begin position="39"/>
        <end position="64"/>
    </location>
</feature>
<evidence type="ECO:0000256" key="1">
    <source>
        <dbReference type="SAM" id="MobiDB-lite"/>
    </source>
</evidence>
<accession>A0A0E0F7K6</accession>
<sequence>MDISQATEEPHPSHAQHQNSLEETATCHHCQASPHPISEQLQLHQQKQPKSVSPATRMKQTQEG</sequence>
<reference evidence="2" key="1">
    <citation type="submission" date="2015-04" db="UniProtKB">
        <authorList>
            <consortium name="EnsemblPlants"/>
        </authorList>
    </citation>
    <scope>IDENTIFICATION</scope>
</reference>